<dbReference type="PANTHER" id="PTHR33840:SF1">
    <property type="entry name" value="TLE1 PHOSPHOLIPASE DOMAIN-CONTAINING PROTEIN"/>
    <property type="match status" value="1"/>
</dbReference>
<dbReference type="Pfam" id="PF09994">
    <property type="entry name" value="T6SS_Tle1-like_cat"/>
    <property type="match status" value="1"/>
</dbReference>
<dbReference type="AlphaFoldDB" id="A0A549T4W5"/>
<evidence type="ECO:0000313" key="3">
    <source>
        <dbReference type="Proteomes" id="UP000316781"/>
    </source>
</evidence>
<evidence type="ECO:0000313" key="2">
    <source>
        <dbReference type="EMBL" id="TRL36925.1"/>
    </source>
</evidence>
<sequence length="399" mass="44545">MTATKPKKKLVIFCDGTWNEPTERGTNVVRMLQATDFVDADGNPQLTHYIAGVGTRKDEKVVGGAFGFGISDNIKDAYAFIVSNYEPGDDIYLFGFSRGAYTARSIAGLIHNLGVLQRWNLPLVSIAYDHYKDRAEEWRPGGASAQTFRDENCHPYPAKVKFLGVWDTVGALGAPYGEILGRLIDKFFHTSFHDVTLSTSVDSAYHALAADERRWPFRPTPIALTDYHRERNARNIAERGFPFYTERWFPGVHSNVGGGYEEHGLSDYALVWMAERAADNGLKLLNFANVKLSFTRPFGPDPAEKIQNSQTFFYRLATVLLVKLPATLGLPSVYPLADQRLAKYVTWSGDYIRPINAGEDFGPVREKAEIDPAYRPKQLAALAVATETAPEKEKVREPA</sequence>
<dbReference type="EMBL" id="VJMF01000015">
    <property type="protein sequence ID" value="TRL36925.1"/>
    <property type="molecule type" value="Genomic_DNA"/>
</dbReference>
<dbReference type="RefSeq" id="WP_142861863.1">
    <property type="nucleotide sequence ID" value="NZ_VJMF01000015.1"/>
</dbReference>
<reference evidence="2 3" key="1">
    <citation type="submission" date="2019-07" db="EMBL/GenBank/DDBJ databases">
        <title>Ln-dependent methylotrophs.</title>
        <authorList>
            <person name="Tani A."/>
        </authorList>
    </citation>
    <scope>NUCLEOTIDE SEQUENCE [LARGE SCALE GENOMIC DNA]</scope>
    <source>
        <strain evidence="2 3">SM89A</strain>
    </source>
</reference>
<accession>A0A549T4W5</accession>
<organism evidence="2 3">
    <name type="scientific">Methylosinus sporium</name>
    <dbReference type="NCBI Taxonomy" id="428"/>
    <lineage>
        <taxon>Bacteria</taxon>
        <taxon>Pseudomonadati</taxon>
        <taxon>Pseudomonadota</taxon>
        <taxon>Alphaproteobacteria</taxon>
        <taxon>Hyphomicrobiales</taxon>
        <taxon>Methylocystaceae</taxon>
        <taxon>Methylosinus</taxon>
    </lineage>
</organism>
<comment type="caution">
    <text evidence="2">The sequence shown here is derived from an EMBL/GenBank/DDBJ whole genome shotgun (WGS) entry which is preliminary data.</text>
</comment>
<dbReference type="PANTHER" id="PTHR33840">
    <property type="match status" value="1"/>
</dbReference>
<dbReference type="Proteomes" id="UP000316781">
    <property type="component" value="Unassembled WGS sequence"/>
</dbReference>
<proteinExistence type="predicted"/>
<dbReference type="InterPro" id="IPR018712">
    <property type="entry name" value="Tle1-like_cat"/>
</dbReference>
<feature type="domain" description="T6SS Phospholipase effector Tle1-like catalytic" evidence="1">
    <location>
        <begin position="8"/>
        <end position="275"/>
    </location>
</feature>
<evidence type="ECO:0000259" key="1">
    <source>
        <dbReference type="Pfam" id="PF09994"/>
    </source>
</evidence>
<gene>
    <name evidence="2" type="ORF">FM996_03520</name>
</gene>
<dbReference type="SUPFAM" id="SSF53474">
    <property type="entry name" value="alpha/beta-Hydrolases"/>
    <property type="match status" value="1"/>
</dbReference>
<dbReference type="InterPro" id="IPR029058">
    <property type="entry name" value="AB_hydrolase_fold"/>
</dbReference>
<name>A0A549T4W5_METSR</name>
<protein>
    <submittedName>
        <fullName evidence="2">DUF2235 domain-containing protein</fullName>
    </submittedName>
</protein>